<comment type="caution">
    <text evidence="12">The sequence shown here is derived from an EMBL/GenBank/DDBJ whole genome shotgun (WGS) entry which is preliminary data.</text>
</comment>
<dbReference type="UniPathway" id="UPA00253">
    <property type="reaction ID" value="UER00333"/>
</dbReference>
<feature type="binding site" evidence="8">
    <location>
        <position position="166"/>
    </location>
    <ligand>
        <name>ATP</name>
        <dbReference type="ChEBI" id="CHEBI:30616"/>
    </ligand>
</feature>
<dbReference type="PANTHER" id="PTHR23090:SF9">
    <property type="entry name" value="GLUTAMINE-DEPENDENT NAD(+) SYNTHETASE"/>
    <property type="match status" value="1"/>
</dbReference>
<evidence type="ECO:0000256" key="6">
    <source>
        <dbReference type="ARBA" id="ARBA00022842"/>
    </source>
</evidence>
<dbReference type="GO" id="GO:0005737">
    <property type="term" value="C:cytoplasm"/>
    <property type="evidence" value="ECO:0007669"/>
    <property type="project" value="InterPro"/>
</dbReference>
<comment type="pathway">
    <text evidence="8">Cofactor biosynthesis; NAD(+) biosynthesis; NAD(+) from deamido-NAD(+) (ammonia route): step 1/1.</text>
</comment>
<dbReference type="GO" id="GO:0003952">
    <property type="term" value="F:NAD+ synthase (glutamine-hydrolyzing) activity"/>
    <property type="evidence" value="ECO:0007669"/>
    <property type="project" value="InterPro"/>
</dbReference>
<name>A0A7C1DZI3_9CREN</name>
<keyword evidence="3 8" id="KW-0479">Metal-binding</keyword>
<organism evidence="12">
    <name type="scientific">Fervidicoccus fontis</name>
    <dbReference type="NCBI Taxonomy" id="683846"/>
    <lineage>
        <taxon>Archaea</taxon>
        <taxon>Thermoproteota</taxon>
        <taxon>Thermoprotei</taxon>
        <taxon>Fervidicoccales</taxon>
        <taxon>Fervidicoccaceae</taxon>
        <taxon>Fervidicoccus</taxon>
    </lineage>
</organism>
<feature type="binding site" evidence="8">
    <location>
        <position position="188"/>
    </location>
    <ligand>
        <name>ATP</name>
        <dbReference type="ChEBI" id="CHEBI:30616"/>
    </ligand>
</feature>
<dbReference type="SUPFAM" id="SSF52402">
    <property type="entry name" value="Adenine nucleotide alpha hydrolases-like"/>
    <property type="match status" value="1"/>
</dbReference>
<feature type="binding site" evidence="8">
    <location>
        <position position="137"/>
    </location>
    <ligand>
        <name>ATP</name>
        <dbReference type="ChEBI" id="CHEBI:30616"/>
    </ligand>
</feature>
<dbReference type="Gene3D" id="3.40.50.620">
    <property type="entry name" value="HUPs"/>
    <property type="match status" value="1"/>
</dbReference>
<evidence type="ECO:0000256" key="9">
    <source>
        <dbReference type="RuleBase" id="RU003811"/>
    </source>
</evidence>
<evidence type="ECO:0000256" key="2">
    <source>
        <dbReference type="ARBA" id="ARBA00022598"/>
    </source>
</evidence>
<comment type="catalytic activity">
    <reaction evidence="8 10">
        <text>deamido-NAD(+) + NH4(+) + ATP = AMP + diphosphate + NAD(+) + H(+)</text>
        <dbReference type="Rhea" id="RHEA:21188"/>
        <dbReference type="ChEBI" id="CHEBI:15378"/>
        <dbReference type="ChEBI" id="CHEBI:28938"/>
        <dbReference type="ChEBI" id="CHEBI:30616"/>
        <dbReference type="ChEBI" id="CHEBI:33019"/>
        <dbReference type="ChEBI" id="CHEBI:57540"/>
        <dbReference type="ChEBI" id="CHEBI:58437"/>
        <dbReference type="ChEBI" id="CHEBI:456215"/>
        <dbReference type="EC" id="6.3.1.5"/>
    </reaction>
</comment>
<evidence type="ECO:0000256" key="1">
    <source>
        <dbReference type="ARBA" id="ARBA00005859"/>
    </source>
</evidence>
<dbReference type="GO" id="GO:0004359">
    <property type="term" value="F:glutaminase activity"/>
    <property type="evidence" value="ECO:0007669"/>
    <property type="project" value="InterPro"/>
</dbReference>
<dbReference type="EC" id="6.3.1.5" evidence="8 10"/>
<dbReference type="InterPro" id="IPR022926">
    <property type="entry name" value="NH(3)-dep_NAD(+)_synth"/>
</dbReference>
<feature type="binding site" description="in other chain" evidence="8">
    <location>
        <position position="117"/>
    </location>
    <ligand>
        <name>deamido-NAD(+)</name>
        <dbReference type="ChEBI" id="CHEBI:58437"/>
        <note>ligand shared between two neighboring subunits</note>
    </ligand>
</feature>
<feature type="binding site" evidence="8">
    <location>
        <begin position="31"/>
        <end position="38"/>
    </location>
    <ligand>
        <name>ATP</name>
        <dbReference type="ChEBI" id="CHEBI:30616"/>
    </ligand>
</feature>
<feature type="binding site" evidence="8">
    <location>
        <position position="157"/>
    </location>
    <ligand>
        <name>deamido-NAD(+)</name>
        <dbReference type="ChEBI" id="CHEBI:58437"/>
        <note>ligand shared between two neighboring subunits</note>
    </ligand>
</feature>
<evidence type="ECO:0000256" key="3">
    <source>
        <dbReference type="ARBA" id="ARBA00022723"/>
    </source>
</evidence>
<keyword evidence="7 8" id="KW-0520">NAD</keyword>
<keyword evidence="4 8" id="KW-0547">Nucleotide-binding</keyword>
<dbReference type="HAMAP" id="MF_00193">
    <property type="entry name" value="NadE_ammonia_dep"/>
    <property type="match status" value="1"/>
</dbReference>
<feature type="binding site" description="in other chain" evidence="8">
    <location>
        <begin position="248"/>
        <end position="249"/>
    </location>
    <ligand>
        <name>deamido-NAD(+)</name>
        <dbReference type="ChEBI" id="CHEBI:58437"/>
        <note>ligand shared between two neighboring subunits</note>
    </ligand>
</feature>
<comment type="function">
    <text evidence="8">Catalyzes the ATP-dependent amidation of deamido-NAD to form NAD. Uses ammonia as a nitrogen source.</text>
</comment>
<dbReference type="Pfam" id="PF02540">
    <property type="entry name" value="NAD_synthase"/>
    <property type="match status" value="1"/>
</dbReference>
<keyword evidence="6 8" id="KW-0460">Magnesium</keyword>
<dbReference type="GO" id="GO:0046872">
    <property type="term" value="F:metal ion binding"/>
    <property type="evidence" value="ECO:0007669"/>
    <property type="project" value="UniProtKB-KW"/>
</dbReference>
<comment type="subunit">
    <text evidence="8">Homodimer.</text>
</comment>
<dbReference type="NCBIfam" id="NF010587">
    <property type="entry name" value="PRK13980.1"/>
    <property type="match status" value="1"/>
</dbReference>
<feature type="domain" description="NAD/GMP synthase" evidence="11">
    <location>
        <begin position="9"/>
        <end position="251"/>
    </location>
</feature>
<keyword evidence="2 8" id="KW-0436">Ligase</keyword>
<evidence type="ECO:0000313" key="12">
    <source>
        <dbReference type="EMBL" id="HDS10217.1"/>
    </source>
</evidence>
<feature type="binding site" evidence="8">
    <location>
        <position position="37"/>
    </location>
    <ligand>
        <name>Mg(2+)</name>
        <dbReference type="ChEBI" id="CHEBI:18420"/>
    </ligand>
</feature>
<evidence type="ECO:0000259" key="11">
    <source>
        <dbReference type="Pfam" id="PF02540"/>
    </source>
</evidence>
<evidence type="ECO:0000256" key="10">
    <source>
        <dbReference type="RuleBase" id="RU003812"/>
    </source>
</evidence>
<dbReference type="InterPro" id="IPR022310">
    <property type="entry name" value="NAD/GMP_synthase"/>
</dbReference>
<proteinExistence type="inferred from homology"/>
<protein>
    <recommendedName>
        <fullName evidence="8 10">NH(3)-dependent NAD(+) synthetase</fullName>
        <ecNumber evidence="8 10">6.3.1.5</ecNumber>
    </recommendedName>
</protein>
<dbReference type="CDD" id="cd00553">
    <property type="entry name" value="NAD_synthase"/>
    <property type="match status" value="1"/>
</dbReference>
<sequence>MDEKGDVLIEKLKLFLEKTLRDSGKDGFTLGLSGGLDSSTLAVLLRKSLGKDRVLTLILPDKDTPLEDMKDAVSLVESFDIRYLVIDISPIIDSFLHVLGQSRDSVDKIVLGNIKARVRMTIIYYYANYMNLLVAATSDRTEYLLGYFTKWGDIAGDVHPLLNLYKTQVRILARKLGLPEKIITKPSSPGFWPGHKSEEELGAPFEIIDKVLYLAIDKQLSLQEIADVLGVDREMVNKIWERVMKNQHKRKIIAPPAYSFMYMENIENLLKSIEKKEVG</sequence>
<dbReference type="InterPro" id="IPR014729">
    <property type="entry name" value="Rossmann-like_a/b/a_fold"/>
</dbReference>
<feature type="binding site" description="in other chain" evidence="8">
    <location>
        <position position="150"/>
    </location>
    <ligand>
        <name>deamido-NAD(+)</name>
        <dbReference type="ChEBI" id="CHEBI:58437"/>
        <note>ligand shared between two neighboring subunits</note>
    </ligand>
</feature>
<dbReference type="PANTHER" id="PTHR23090">
    <property type="entry name" value="NH 3 /GLUTAMINE-DEPENDENT NAD + SYNTHETASE"/>
    <property type="match status" value="1"/>
</dbReference>
<dbReference type="AlphaFoldDB" id="A0A7C1DZI3"/>
<gene>
    <name evidence="8" type="primary">nadE</name>
    <name evidence="12" type="ORF">ENO04_01145</name>
</gene>
<dbReference type="GO" id="GO:0005524">
    <property type="term" value="F:ATP binding"/>
    <property type="evidence" value="ECO:0007669"/>
    <property type="project" value="UniProtKB-UniRule"/>
</dbReference>
<evidence type="ECO:0000256" key="5">
    <source>
        <dbReference type="ARBA" id="ARBA00022840"/>
    </source>
</evidence>
<dbReference type="NCBIfam" id="TIGR00552">
    <property type="entry name" value="nadE"/>
    <property type="match status" value="1"/>
</dbReference>
<reference evidence="12" key="1">
    <citation type="journal article" date="2020" name="mSystems">
        <title>Genome- and Community-Level Interaction Insights into Carbon Utilization and Element Cycling Functions of Hydrothermarchaeota in Hydrothermal Sediment.</title>
        <authorList>
            <person name="Zhou Z."/>
            <person name="Liu Y."/>
            <person name="Xu W."/>
            <person name="Pan J."/>
            <person name="Luo Z.H."/>
            <person name="Li M."/>
        </authorList>
    </citation>
    <scope>NUCLEOTIDE SEQUENCE [LARGE SCALE GENOMIC DNA]</scope>
    <source>
        <strain evidence="12">SpSt-123</strain>
    </source>
</reference>
<dbReference type="InterPro" id="IPR003694">
    <property type="entry name" value="NAD_synthase"/>
</dbReference>
<dbReference type="FunFam" id="3.40.50.620:FF:000106">
    <property type="entry name" value="Glutamine-dependent NAD(+) synthetase"/>
    <property type="match status" value="1"/>
</dbReference>
<keyword evidence="5 8" id="KW-0067">ATP-binding</keyword>
<dbReference type="GO" id="GO:0008795">
    <property type="term" value="F:NAD+ synthase activity"/>
    <property type="evidence" value="ECO:0007669"/>
    <property type="project" value="UniProtKB-UniRule"/>
</dbReference>
<evidence type="ECO:0000256" key="8">
    <source>
        <dbReference type="HAMAP-Rule" id="MF_00193"/>
    </source>
</evidence>
<dbReference type="EMBL" id="DSDY01000038">
    <property type="protein sequence ID" value="HDS10217.1"/>
    <property type="molecule type" value="Genomic_DNA"/>
</dbReference>
<accession>A0A7C1DZI3</accession>
<dbReference type="GO" id="GO:0009435">
    <property type="term" value="P:NAD+ biosynthetic process"/>
    <property type="evidence" value="ECO:0007669"/>
    <property type="project" value="UniProtKB-UniRule"/>
</dbReference>
<comment type="similarity">
    <text evidence="1 8 9">Belongs to the NAD synthetase family.</text>
</comment>
<evidence type="ECO:0000256" key="7">
    <source>
        <dbReference type="ARBA" id="ARBA00023027"/>
    </source>
</evidence>
<feature type="binding site" evidence="8">
    <location>
        <position position="142"/>
    </location>
    <ligand>
        <name>Mg(2+)</name>
        <dbReference type="ChEBI" id="CHEBI:18420"/>
    </ligand>
</feature>
<evidence type="ECO:0000256" key="4">
    <source>
        <dbReference type="ARBA" id="ARBA00022741"/>
    </source>
</evidence>